<organism evidence="1 2">
    <name type="scientific">Pseudomonas savastanoi pv. glycinea str. race 4</name>
    <dbReference type="NCBI Taxonomy" id="875330"/>
    <lineage>
        <taxon>Bacteria</taxon>
        <taxon>Pseudomonadati</taxon>
        <taxon>Pseudomonadota</taxon>
        <taxon>Gammaproteobacteria</taxon>
        <taxon>Pseudomonadales</taxon>
        <taxon>Pseudomonadaceae</taxon>
        <taxon>Pseudomonas</taxon>
    </lineage>
</organism>
<evidence type="ECO:0000313" key="2">
    <source>
        <dbReference type="Proteomes" id="UP000005466"/>
    </source>
</evidence>
<protein>
    <submittedName>
        <fullName evidence="1">Uncharacterized protein</fullName>
    </submittedName>
</protein>
<sequence length="24" mass="2633">MKILAIRLKNLASLAGPFEIDFTA</sequence>
<feature type="non-terminal residue" evidence="1">
    <location>
        <position position="24"/>
    </location>
</feature>
<name>F3CFI6_PSESG</name>
<reference evidence="1 2" key="1">
    <citation type="journal article" date="2011" name="PLoS Pathog.">
        <title>Dynamic evolution of pathogenicity revealed by sequencing and comparative genomics of 19 Pseudomonas syringae isolates.</title>
        <authorList>
            <person name="Baltrus D.A."/>
            <person name="Nishimura M.T."/>
            <person name="Romanchuk A."/>
            <person name="Chang J.H."/>
            <person name="Mukhtar M.S."/>
            <person name="Cherkis K."/>
            <person name="Roach J."/>
            <person name="Grant S.R."/>
            <person name="Jones C.D."/>
            <person name="Dangl J.L."/>
        </authorList>
    </citation>
    <scope>NUCLEOTIDE SEQUENCE [LARGE SCALE GENOMIC DNA]</scope>
    <source>
        <strain evidence="2">race 4</strain>
    </source>
</reference>
<accession>F3CFI6</accession>
<dbReference type="Proteomes" id="UP000005466">
    <property type="component" value="Unassembled WGS sequence"/>
</dbReference>
<evidence type="ECO:0000313" key="1">
    <source>
        <dbReference type="EMBL" id="EGH18028.1"/>
    </source>
</evidence>
<dbReference type="EMBL" id="ADWY01002294">
    <property type="protein sequence ID" value="EGH18028.1"/>
    <property type="molecule type" value="Genomic_DNA"/>
</dbReference>
<dbReference type="AlphaFoldDB" id="F3CFI6"/>
<proteinExistence type="predicted"/>
<gene>
    <name evidence="1" type="ORF">Pgy4_34276</name>
</gene>
<comment type="caution">
    <text evidence="1">The sequence shown here is derived from an EMBL/GenBank/DDBJ whole genome shotgun (WGS) entry which is preliminary data.</text>
</comment>
<dbReference type="HOGENOM" id="CLU_3422116_0_0_6"/>